<protein>
    <submittedName>
        <fullName evidence="3">Oxygenase MpaB family protein</fullName>
        <ecNumber evidence="3">1.-.-.-</ecNumber>
    </submittedName>
</protein>
<gene>
    <name evidence="3" type="ORF">RM479_13980</name>
</gene>
<comment type="caution">
    <text evidence="3">The sequence shown here is derived from an EMBL/GenBank/DDBJ whole genome shotgun (WGS) entry which is preliminary data.</text>
</comment>
<dbReference type="Pfam" id="PF09995">
    <property type="entry name" value="MPAB_Lcp_cat"/>
    <property type="match status" value="1"/>
</dbReference>
<keyword evidence="3" id="KW-0560">Oxidoreductase</keyword>
<dbReference type="InterPro" id="IPR046366">
    <property type="entry name" value="MPAB"/>
</dbReference>
<organism evidence="3 4">
    <name type="scientific">Nocardiopsis lambiniae</name>
    <dbReference type="NCBI Taxonomy" id="3075539"/>
    <lineage>
        <taxon>Bacteria</taxon>
        <taxon>Bacillati</taxon>
        <taxon>Actinomycetota</taxon>
        <taxon>Actinomycetes</taxon>
        <taxon>Streptosporangiales</taxon>
        <taxon>Nocardiopsidaceae</taxon>
        <taxon>Nocardiopsis</taxon>
    </lineage>
</organism>
<dbReference type="InterPro" id="IPR018713">
    <property type="entry name" value="MPAB/Lcp_cat_dom"/>
</dbReference>
<name>A0ABU2MA27_9ACTN</name>
<evidence type="ECO:0000313" key="4">
    <source>
        <dbReference type="Proteomes" id="UP001183390"/>
    </source>
</evidence>
<sequence>MLGARRRARRYARLREIEAMDVERDHSGIWLLDMAYEFPWDMQVGGSVGFYHSLAPPRMARLLARTGELTDNTQRRLDDTNILMWEMFRNGFAGHRGREAVRQMNRIHRNAVRHVNGLDGEGRWSITNEEYMFVLAAVMVNMVRAVDRHGWRPFGDAERRAAYLHFRSMGEHMGIKDLPDTYEGFERFHDEYVRAEFAYSPEGAALWRATRGLFVEVLVGWLPPRLHGVAGRAVGPILPALLGPDLCRAFGLRPASPLLTRAVRSALRARSVYVRWSPPRRESAMPDRMPTERFPEGDYEFPQVGPDHSTG</sequence>
<evidence type="ECO:0000259" key="2">
    <source>
        <dbReference type="Pfam" id="PF09995"/>
    </source>
</evidence>
<dbReference type="RefSeq" id="WP_311512168.1">
    <property type="nucleotide sequence ID" value="NZ_JAVREP010000008.1"/>
</dbReference>
<feature type="domain" description="ER-bound oxygenase mpaB/mpaB'/Rubber oxygenase catalytic" evidence="2">
    <location>
        <begin position="44"/>
        <end position="266"/>
    </location>
</feature>
<feature type="compositionally biased region" description="Basic and acidic residues" evidence="1">
    <location>
        <begin position="280"/>
        <end position="296"/>
    </location>
</feature>
<dbReference type="EC" id="1.-.-.-" evidence="3"/>
<feature type="region of interest" description="Disordered" evidence="1">
    <location>
        <begin position="280"/>
        <end position="311"/>
    </location>
</feature>
<reference evidence="4" key="1">
    <citation type="submission" date="2023-07" db="EMBL/GenBank/DDBJ databases">
        <title>30 novel species of actinomycetes from the DSMZ collection.</title>
        <authorList>
            <person name="Nouioui I."/>
        </authorList>
    </citation>
    <scope>NUCLEOTIDE SEQUENCE [LARGE SCALE GENOMIC DNA]</scope>
    <source>
        <strain evidence="4">DSM 44743</strain>
    </source>
</reference>
<dbReference type="EMBL" id="JAVREP010000008">
    <property type="protein sequence ID" value="MDT0329524.1"/>
    <property type="molecule type" value="Genomic_DNA"/>
</dbReference>
<dbReference type="Proteomes" id="UP001183390">
    <property type="component" value="Unassembled WGS sequence"/>
</dbReference>
<dbReference type="PANTHER" id="PTHR36124">
    <property type="match status" value="1"/>
</dbReference>
<proteinExistence type="predicted"/>
<evidence type="ECO:0000313" key="3">
    <source>
        <dbReference type="EMBL" id="MDT0329524.1"/>
    </source>
</evidence>
<keyword evidence="4" id="KW-1185">Reference proteome</keyword>
<dbReference type="PANTHER" id="PTHR36124:SF1">
    <property type="entry name" value="ER-BOUND OXYGENASE MPAB_MPAB'_RUBBER OXYGENASE CATALYTIC DOMAIN-CONTAINING PROTEIN"/>
    <property type="match status" value="1"/>
</dbReference>
<accession>A0ABU2MA27</accession>
<dbReference type="GO" id="GO:0016491">
    <property type="term" value="F:oxidoreductase activity"/>
    <property type="evidence" value="ECO:0007669"/>
    <property type="project" value="UniProtKB-KW"/>
</dbReference>
<evidence type="ECO:0000256" key="1">
    <source>
        <dbReference type="SAM" id="MobiDB-lite"/>
    </source>
</evidence>